<organism evidence="1 2">
    <name type="scientific">Ensete ventricosum</name>
    <name type="common">Abyssinian banana</name>
    <name type="synonym">Musa ensete</name>
    <dbReference type="NCBI Taxonomy" id="4639"/>
    <lineage>
        <taxon>Eukaryota</taxon>
        <taxon>Viridiplantae</taxon>
        <taxon>Streptophyta</taxon>
        <taxon>Embryophyta</taxon>
        <taxon>Tracheophyta</taxon>
        <taxon>Spermatophyta</taxon>
        <taxon>Magnoliopsida</taxon>
        <taxon>Liliopsida</taxon>
        <taxon>Zingiberales</taxon>
        <taxon>Musaceae</taxon>
        <taxon>Ensete</taxon>
    </lineage>
</organism>
<sequence length="68" mass="7247">MKRPAFSLTLTDPIPDGFGRWPSSMSPPPLLLQIRVCSLLAFGFPPSIAQNPSSFSGSCSGFLGSGYR</sequence>
<accession>A0AAV8QQU9</accession>
<proteinExistence type="predicted"/>
<keyword evidence="2" id="KW-1185">Reference proteome</keyword>
<dbReference type="AlphaFoldDB" id="A0AAV8QQU9"/>
<evidence type="ECO:0000313" key="1">
    <source>
        <dbReference type="EMBL" id="KAJ8477088.1"/>
    </source>
</evidence>
<reference evidence="1 2" key="1">
    <citation type="submission" date="2022-12" db="EMBL/GenBank/DDBJ databases">
        <title>Chromosome-scale assembly of the Ensete ventricosum genome.</title>
        <authorList>
            <person name="Dussert Y."/>
            <person name="Stocks J."/>
            <person name="Wendawek A."/>
            <person name="Woldeyes F."/>
            <person name="Nichols R.A."/>
            <person name="Borrell J.S."/>
        </authorList>
    </citation>
    <scope>NUCLEOTIDE SEQUENCE [LARGE SCALE GENOMIC DNA]</scope>
    <source>
        <strain evidence="2">cv. Maze</strain>
        <tissue evidence="1">Seeds</tissue>
    </source>
</reference>
<evidence type="ECO:0000313" key="2">
    <source>
        <dbReference type="Proteomes" id="UP001222027"/>
    </source>
</evidence>
<name>A0AAV8QQU9_ENSVE</name>
<dbReference type="Proteomes" id="UP001222027">
    <property type="component" value="Unassembled WGS sequence"/>
</dbReference>
<protein>
    <submittedName>
        <fullName evidence="1">Uncharacterized protein</fullName>
    </submittedName>
</protein>
<gene>
    <name evidence="1" type="ORF">OPV22_020815</name>
</gene>
<comment type="caution">
    <text evidence="1">The sequence shown here is derived from an EMBL/GenBank/DDBJ whole genome shotgun (WGS) entry which is preliminary data.</text>
</comment>
<dbReference type="EMBL" id="JAQQAF010000006">
    <property type="protein sequence ID" value="KAJ8477088.1"/>
    <property type="molecule type" value="Genomic_DNA"/>
</dbReference>